<keyword evidence="3" id="KW-1185">Reference proteome</keyword>
<comment type="caution">
    <text evidence="2">The sequence shown here is derived from an EMBL/GenBank/DDBJ whole genome shotgun (WGS) entry which is preliminary data.</text>
</comment>
<gene>
    <name evidence="2" type="ORF">ACFSM5_15780</name>
</gene>
<proteinExistence type="predicted"/>
<organism evidence="2 3">
    <name type="scientific">Lacibacterium aquatile</name>
    <dbReference type="NCBI Taxonomy" id="1168082"/>
    <lineage>
        <taxon>Bacteria</taxon>
        <taxon>Pseudomonadati</taxon>
        <taxon>Pseudomonadota</taxon>
        <taxon>Alphaproteobacteria</taxon>
        <taxon>Rhodospirillales</taxon>
        <taxon>Rhodospirillaceae</taxon>
    </lineage>
</organism>
<dbReference type="Pfam" id="PF21882">
    <property type="entry name" value="Gp53-like_C"/>
    <property type="match status" value="1"/>
</dbReference>
<name>A0ABW5DTZ4_9PROT</name>
<dbReference type="RefSeq" id="WP_379877446.1">
    <property type="nucleotide sequence ID" value="NZ_JBHUIP010000013.1"/>
</dbReference>
<dbReference type="InterPro" id="IPR054075">
    <property type="entry name" value="Gp53-like_C"/>
</dbReference>
<reference evidence="3" key="1">
    <citation type="journal article" date="2019" name="Int. J. Syst. Evol. Microbiol.">
        <title>The Global Catalogue of Microorganisms (GCM) 10K type strain sequencing project: providing services to taxonomists for standard genome sequencing and annotation.</title>
        <authorList>
            <consortium name="The Broad Institute Genomics Platform"/>
            <consortium name="The Broad Institute Genome Sequencing Center for Infectious Disease"/>
            <person name="Wu L."/>
            <person name="Ma J."/>
        </authorList>
    </citation>
    <scope>NUCLEOTIDE SEQUENCE [LARGE SCALE GENOMIC DNA]</scope>
    <source>
        <strain evidence="3">CGMCC 1.19062</strain>
    </source>
</reference>
<dbReference type="Gene3D" id="2.60.40.3940">
    <property type="match status" value="1"/>
</dbReference>
<evidence type="ECO:0000313" key="2">
    <source>
        <dbReference type="EMBL" id="MFD2264364.1"/>
    </source>
</evidence>
<dbReference type="Proteomes" id="UP001597295">
    <property type="component" value="Unassembled WGS sequence"/>
</dbReference>
<protein>
    <recommendedName>
        <fullName evidence="1">Putative tail fiber protein gp53-like C-terminal domain-containing protein</fullName>
    </recommendedName>
</protein>
<dbReference type="EMBL" id="JBHUIP010000013">
    <property type="protein sequence ID" value="MFD2264364.1"/>
    <property type="molecule type" value="Genomic_DNA"/>
</dbReference>
<sequence length="227" mass="23868">MDLIRHADTALAMPAPTAGIPASGTVDDKPGWFVDCDLESGILGTPIMAQWANGIQAEIVNTITKAGLTPNYGAWDQLGLAVEKLVSTGPLATTTIAGRARLATADEARTPAFNDAVLTPATLGEAFKSLNQNLGANGYQRLPGGLILQWGTYNHDLQQGQHFSYPIAFPTAVRSIILNDGANAVATAVRVIAATPVDLANFSVFTWRPYTGAAELAGIFNMIAIGY</sequence>
<feature type="domain" description="Putative tail fiber protein gp53-like C-terminal" evidence="1">
    <location>
        <begin position="141"/>
        <end position="227"/>
    </location>
</feature>
<accession>A0ABW5DTZ4</accession>
<evidence type="ECO:0000313" key="3">
    <source>
        <dbReference type="Proteomes" id="UP001597295"/>
    </source>
</evidence>
<evidence type="ECO:0000259" key="1">
    <source>
        <dbReference type="Pfam" id="PF21882"/>
    </source>
</evidence>